<dbReference type="Gene3D" id="1.10.10.60">
    <property type="entry name" value="Homeodomain-like"/>
    <property type="match status" value="1"/>
</dbReference>
<accession>A0A4Y7KK30</accession>
<proteinExistence type="predicted"/>
<feature type="domain" description="Myb-like" evidence="1">
    <location>
        <begin position="13"/>
        <end position="62"/>
    </location>
</feature>
<dbReference type="SUPFAM" id="SSF46689">
    <property type="entry name" value="Homeodomain-like"/>
    <property type="match status" value="1"/>
</dbReference>
<organism evidence="2 3">
    <name type="scientific">Papaver somniferum</name>
    <name type="common">Opium poppy</name>
    <dbReference type="NCBI Taxonomy" id="3469"/>
    <lineage>
        <taxon>Eukaryota</taxon>
        <taxon>Viridiplantae</taxon>
        <taxon>Streptophyta</taxon>
        <taxon>Embryophyta</taxon>
        <taxon>Tracheophyta</taxon>
        <taxon>Spermatophyta</taxon>
        <taxon>Magnoliopsida</taxon>
        <taxon>Ranunculales</taxon>
        <taxon>Papaveraceae</taxon>
        <taxon>Papaveroideae</taxon>
        <taxon>Papaver</taxon>
    </lineage>
</organism>
<dbReference type="InterPro" id="IPR001005">
    <property type="entry name" value="SANT/Myb"/>
</dbReference>
<evidence type="ECO:0000259" key="1">
    <source>
        <dbReference type="PROSITE" id="PS50090"/>
    </source>
</evidence>
<gene>
    <name evidence="2" type="ORF">C5167_049183</name>
</gene>
<name>A0A4Y7KK30_PAPSO</name>
<evidence type="ECO:0000313" key="3">
    <source>
        <dbReference type="Proteomes" id="UP000316621"/>
    </source>
</evidence>
<sequence>MHEAKTRKRVYTRWKPDEFRLLKRRVPKMKKDKIPWAEIILLGGFQEGRKPRQLKNRWEKHLKRTKRKRTG</sequence>
<protein>
    <recommendedName>
        <fullName evidence="1">Myb-like domain-containing protein</fullName>
    </recommendedName>
</protein>
<dbReference type="EMBL" id="CM010722">
    <property type="protein sequence ID" value="RZC73703.1"/>
    <property type="molecule type" value="Genomic_DNA"/>
</dbReference>
<dbReference type="AlphaFoldDB" id="A0A4Y7KK30"/>
<reference evidence="2 3" key="1">
    <citation type="journal article" date="2018" name="Science">
        <title>The opium poppy genome and morphinan production.</title>
        <authorList>
            <person name="Guo L."/>
            <person name="Winzer T."/>
            <person name="Yang X."/>
            <person name="Li Y."/>
            <person name="Ning Z."/>
            <person name="He Z."/>
            <person name="Teodor R."/>
            <person name="Lu Y."/>
            <person name="Bowser T.A."/>
            <person name="Graham I.A."/>
            <person name="Ye K."/>
        </authorList>
    </citation>
    <scope>NUCLEOTIDE SEQUENCE [LARGE SCALE GENOMIC DNA]</scope>
    <source>
        <strain evidence="3">cv. HN1</strain>
        <tissue evidence="2">Leaves</tissue>
    </source>
</reference>
<dbReference type="Proteomes" id="UP000316621">
    <property type="component" value="Chromosome 8"/>
</dbReference>
<dbReference type="PROSITE" id="PS50090">
    <property type="entry name" value="MYB_LIKE"/>
    <property type="match status" value="1"/>
</dbReference>
<dbReference type="InterPro" id="IPR009057">
    <property type="entry name" value="Homeodomain-like_sf"/>
</dbReference>
<dbReference type="Gramene" id="RZC73703">
    <property type="protein sequence ID" value="RZC73703"/>
    <property type="gene ID" value="C5167_049183"/>
</dbReference>
<keyword evidence="3" id="KW-1185">Reference proteome</keyword>
<evidence type="ECO:0000313" key="2">
    <source>
        <dbReference type="EMBL" id="RZC73703.1"/>
    </source>
</evidence>